<evidence type="ECO:0000256" key="2">
    <source>
        <dbReference type="ARBA" id="ARBA00022448"/>
    </source>
</evidence>
<evidence type="ECO:0000256" key="6">
    <source>
        <dbReference type="ARBA" id="ARBA00022989"/>
    </source>
</evidence>
<feature type="transmembrane region" description="Helical" evidence="8">
    <location>
        <begin position="166"/>
        <end position="186"/>
    </location>
</feature>
<keyword evidence="5 8" id="KW-0812">Transmembrane</keyword>
<feature type="transmembrane region" description="Helical" evidence="8">
    <location>
        <begin position="341"/>
        <end position="364"/>
    </location>
</feature>
<dbReference type="InterPro" id="IPR018227">
    <property type="entry name" value="Amino_acid_transport_2"/>
</dbReference>
<dbReference type="GO" id="GO:0005886">
    <property type="term" value="C:plasma membrane"/>
    <property type="evidence" value="ECO:0007669"/>
    <property type="project" value="UniProtKB-SubCell"/>
</dbReference>
<reference evidence="9 10" key="1">
    <citation type="journal article" date="2015" name="Nature">
        <title>rRNA introns, odd ribosomes, and small enigmatic genomes across a large radiation of phyla.</title>
        <authorList>
            <person name="Brown C.T."/>
            <person name="Hug L.A."/>
            <person name="Thomas B.C."/>
            <person name="Sharon I."/>
            <person name="Castelle C.J."/>
            <person name="Singh A."/>
            <person name="Wilkins M.J."/>
            <person name="Williams K.H."/>
            <person name="Banfield J.F."/>
        </authorList>
    </citation>
    <scope>NUCLEOTIDE SEQUENCE [LARGE SCALE GENOMIC DNA]</scope>
</reference>
<feature type="transmembrane region" description="Helical" evidence="8">
    <location>
        <begin position="315"/>
        <end position="335"/>
    </location>
</feature>
<evidence type="ECO:0000313" key="10">
    <source>
        <dbReference type="Proteomes" id="UP000033882"/>
    </source>
</evidence>
<feature type="transmembrane region" description="Helical" evidence="8">
    <location>
        <begin position="206"/>
        <end position="230"/>
    </location>
</feature>
<dbReference type="Gene3D" id="1.20.1740.10">
    <property type="entry name" value="Amino acid/polyamine transporter I"/>
    <property type="match status" value="1"/>
</dbReference>
<keyword evidence="6 8" id="KW-1133">Transmembrane helix</keyword>
<evidence type="ECO:0000256" key="4">
    <source>
        <dbReference type="ARBA" id="ARBA00022519"/>
    </source>
</evidence>
<sequence>MAVFVFSVPRMRYTLYIYSLLIAMINFLKHSVFPAGFLIASIIGAGMFALPFVFQQAGLVIAVLYLGFFGIVAALIHLIYADIVLRTRETRHQFPGYIRQYLGNTLGRFSSILVTITLLFTLTAYLILSIGFSHILAPSLSSLVALLFFWALSTAVIFINIKHTALFDAMTTTITLIAIGAIFLYWGSSVPFNTAAFPLFNFNAGLIPFGPVLFSFLGFSAIPPLIAYVRKEAVPFNRMKKAVVVGSLIPAFFYLLFVLAVWGMSRMVSPDSVSGLVDVAPFPILLVISILGIVSLWDSYAAIGRDLHRLFEYEWSIPSSASFLLVAGAPLILYVLGFQDFIAIISAVGGILFSIWGILIILAWKKAIQVSVPSVKFSNIYIPDRVYSIINDIPPFIIDTLLVIFAGGIAYSSIELISSFAQ</sequence>
<evidence type="ECO:0000256" key="3">
    <source>
        <dbReference type="ARBA" id="ARBA00022475"/>
    </source>
</evidence>
<comment type="caution">
    <text evidence="9">The sequence shown here is derived from an EMBL/GenBank/DDBJ whole genome shotgun (WGS) entry which is preliminary data.</text>
</comment>
<evidence type="ECO:0000256" key="7">
    <source>
        <dbReference type="ARBA" id="ARBA00023136"/>
    </source>
</evidence>
<evidence type="ECO:0008006" key="11">
    <source>
        <dbReference type="Google" id="ProtNLM"/>
    </source>
</evidence>
<evidence type="ECO:0000313" key="9">
    <source>
        <dbReference type="EMBL" id="KKU89682.1"/>
    </source>
</evidence>
<keyword evidence="3" id="KW-1003">Cell membrane</keyword>
<name>A0A0G1U6H1_9BACT</name>
<organism evidence="9 10">
    <name type="scientific">Candidatus Wolfebacteria bacterium GW2011_GWA2_47_9b</name>
    <dbReference type="NCBI Taxonomy" id="1619005"/>
    <lineage>
        <taxon>Bacteria</taxon>
        <taxon>Candidatus Wolfeibacteriota</taxon>
    </lineage>
</organism>
<keyword evidence="4" id="KW-0997">Cell inner membrane</keyword>
<dbReference type="Proteomes" id="UP000033882">
    <property type="component" value="Unassembled WGS sequence"/>
</dbReference>
<dbReference type="GO" id="GO:0003333">
    <property type="term" value="P:amino acid transmembrane transport"/>
    <property type="evidence" value="ECO:0007669"/>
    <property type="project" value="InterPro"/>
</dbReference>
<gene>
    <name evidence="9" type="ORF">UY19_C0010G0015</name>
</gene>
<comment type="subcellular location">
    <subcellularLocation>
        <location evidence="1">Cell inner membrane</location>
        <topology evidence="1">Multi-pass membrane protein</topology>
    </subcellularLocation>
</comment>
<feature type="transmembrane region" description="Helical" evidence="8">
    <location>
        <begin position="35"/>
        <end position="54"/>
    </location>
</feature>
<keyword evidence="7 8" id="KW-0472">Membrane</keyword>
<proteinExistence type="predicted"/>
<dbReference type="AlphaFoldDB" id="A0A0G1U6H1"/>
<feature type="transmembrane region" description="Helical" evidence="8">
    <location>
        <begin position="140"/>
        <end position="159"/>
    </location>
</feature>
<dbReference type="Pfam" id="PF03222">
    <property type="entry name" value="Trp_Tyr_perm"/>
    <property type="match status" value="1"/>
</dbReference>
<feature type="transmembrane region" description="Helical" evidence="8">
    <location>
        <begin position="282"/>
        <end position="303"/>
    </location>
</feature>
<evidence type="ECO:0000256" key="8">
    <source>
        <dbReference type="SAM" id="Phobius"/>
    </source>
</evidence>
<dbReference type="EMBL" id="LCPB01000010">
    <property type="protein sequence ID" value="KKU89682.1"/>
    <property type="molecule type" value="Genomic_DNA"/>
</dbReference>
<accession>A0A0G1U6H1</accession>
<feature type="transmembrane region" description="Helical" evidence="8">
    <location>
        <begin position="12"/>
        <end position="28"/>
    </location>
</feature>
<feature type="transmembrane region" description="Helical" evidence="8">
    <location>
        <begin position="242"/>
        <end position="262"/>
    </location>
</feature>
<feature type="transmembrane region" description="Helical" evidence="8">
    <location>
        <begin position="106"/>
        <end position="128"/>
    </location>
</feature>
<evidence type="ECO:0000256" key="1">
    <source>
        <dbReference type="ARBA" id="ARBA00004429"/>
    </source>
</evidence>
<keyword evidence="2" id="KW-0813">Transport</keyword>
<protein>
    <recommendedName>
        <fullName evidence="11">Aromatic amino acid permease</fullName>
    </recommendedName>
</protein>
<feature type="transmembrane region" description="Helical" evidence="8">
    <location>
        <begin position="60"/>
        <end position="85"/>
    </location>
</feature>
<evidence type="ECO:0000256" key="5">
    <source>
        <dbReference type="ARBA" id="ARBA00022692"/>
    </source>
</evidence>